<evidence type="ECO:0000256" key="15">
    <source>
        <dbReference type="RuleBase" id="RU000461"/>
    </source>
</evidence>
<organism evidence="16 17">
    <name type="scientific">Megalurothrips usitatus</name>
    <name type="common">bean blossom thrips</name>
    <dbReference type="NCBI Taxonomy" id="439358"/>
    <lineage>
        <taxon>Eukaryota</taxon>
        <taxon>Metazoa</taxon>
        <taxon>Ecdysozoa</taxon>
        <taxon>Arthropoda</taxon>
        <taxon>Hexapoda</taxon>
        <taxon>Insecta</taxon>
        <taxon>Pterygota</taxon>
        <taxon>Neoptera</taxon>
        <taxon>Paraneoptera</taxon>
        <taxon>Thysanoptera</taxon>
        <taxon>Terebrantia</taxon>
        <taxon>Thripoidea</taxon>
        <taxon>Thripidae</taxon>
        <taxon>Megalurothrips</taxon>
    </lineage>
</organism>
<dbReference type="AlphaFoldDB" id="A0AAV7X3H8"/>
<keyword evidence="6 14" id="KW-0349">Heme</keyword>
<keyword evidence="8" id="KW-0256">Endoplasmic reticulum</keyword>
<dbReference type="PRINTS" id="PR00385">
    <property type="entry name" value="P450"/>
</dbReference>
<evidence type="ECO:0000256" key="12">
    <source>
        <dbReference type="ARBA" id="ARBA00023033"/>
    </source>
</evidence>
<comment type="similarity">
    <text evidence="5 15">Belongs to the cytochrome P450 family.</text>
</comment>
<evidence type="ECO:0000256" key="4">
    <source>
        <dbReference type="ARBA" id="ARBA00004406"/>
    </source>
</evidence>
<evidence type="ECO:0000256" key="6">
    <source>
        <dbReference type="ARBA" id="ARBA00022617"/>
    </source>
</evidence>
<evidence type="ECO:0008006" key="18">
    <source>
        <dbReference type="Google" id="ProtNLM"/>
    </source>
</evidence>
<dbReference type="GO" id="GO:0020037">
    <property type="term" value="F:heme binding"/>
    <property type="evidence" value="ECO:0007669"/>
    <property type="project" value="InterPro"/>
</dbReference>
<name>A0AAV7X3H8_9NEOP</name>
<evidence type="ECO:0000256" key="7">
    <source>
        <dbReference type="ARBA" id="ARBA00022723"/>
    </source>
</evidence>
<protein>
    <recommendedName>
        <fullName evidence="18">Cytochrome P450 6a14</fullName>
    </recommendedName>
</protein>
<dbReference type="PROSITE" id="PS00086">
    <property type="entry name" value="CYTOCHROME_P450"/>
    <property type="match status" value="1"/>
</dbReference>
<evidence type="ECO:0000256" key="11">
    <source>
        <dbReference type="ARBA" id="ARBA00023004"/>
    </source>
</evidence>
<dbReference type="CDD" id="cd11056">
    <property type="entry name" value="CYP6-like"/>
    <property type="match status" value="1"/>
</dbReference>
<dbReference type="GO" id="GO:0016705">
    <property type="term" value="F:oxidoreductase activity, acting on paired donors, with incorporation or reduction of molecular oxygen"/>
    <property type="evidence" value="ECO:0007669"/>
    <property type="project" value="InterPro"/>
</dbReference>
<reference evidence="16" key="1">
    <citation type="submission" date="2022-12" db="EMBL/GenBank/DDBJ databases">
        <title>Chromosome-level genome assembly of the bean flower thrips Megalurothrips usitatus.</title>
        <authorList>
            <person name="Ma L."/>
            <person name="Liu Q."/>
            <person name="Li H."/>
            <person name="Cai W."/>
        </authorList>
    </citation>
    <scope>NUCLEOTIDE SEQUENCE</scope>
    <source>
        <strain evidence="16">Cailab_2022a</strain>
    </source>
</reference>
<dbReference type="GO" id="GO:0005506">
    <property type="term" value="F:iron ion binding"/>
    <property type="evidence" value="ECO:0007669"/>
    <property type="project" value="InterPro"/>
</dbReference>
<dbReference type="PANTHER" id="PTHR24292:SF103">
    <property type="entry name" value="CYTOCHROME P450 6BS1"/>
    <property type="match status" value="1"/>
</dbReference>
<dbReference type="InterPro" id="IPR036396">
    <property type="entry name" value="Cyt_P450_sf"/>
</dbReference>
<comment type="subcellular location">
    <subcellularLocation>
        <location evidence="4">Endoplasmic reticulum membrane</location>
        <topology evidence="4">Peripheral membrane protein</topology>
    </subcellularLocation>
    <subcellularLocation>
        <location evidence="3">Microsome membrane</location>
        <topology evidence="3">Peripheral membrane protein</topology>
    </subcellularLocation>
</comment>
<dbReference type="EMBL" id="JAPTSV010000786">
    <property type="protein sequence ID" value="KAJ1519046.1"/>
    <property type="molecule type" value="Genomic_DNA"/>
</dbReference>
<evidence type="ECO:0000256" key="5">
    <source>
        <dbReference type="ARBA" id="ARBA00010617"/>
    </source>
</evidence>
<evidence type="ECO:0000256" key="10">
    <source>
        <dbReference type="ARBA" id="ARBA00023002"/>
    </source>
</evidence>
<evidence type="ECO:0000256" key="2">
    <source>
        <dbReference type="ARBA" id="ARBA00003690"/>
    </source>
</evidence>
<dbReference type="PANTHER" id="PTHR24292">
    <property type="entry name" value="CYTOCHROME P450"/>
    <property type="match status" value="1"/>
</dbReference>
<gene>
    <name evidence="16" type="ORF">ONE63_011289</name>
</gene>
<dbReference type="GO" id="GO:0004497">
    <property type="term" value="F:monooxygenase activity"/>
    <property type="evidence" value="ECO:0007669"/>
    <property type="project" value="UniProtKB-KW"/>
</dbReference>
<keyword evidence="9" id="KW-0492">Microsome</keyword>
<accession>A0AAV7X3H8</accession>
<dbReference type="InterPro" id="IPR002403">
    <property type="entry name" value="Cyt_P450_E_grp-IV"/>
</dbReference>
<dbReference type="PRINTS" id="PR00465">
    <property type="entry name" value="EP450IV"/>
</dbReference>
<evidence type="ECO:0000256" key="9">
    <source>
        <dbReference type="ARBA" id="ARBA00022848"/>
    </source>
</evidence>
<evidence type="ECO:0000256" key="13">
    <source>
        <dbReference type="ARBA" id="ARBA00023136"/>
    </source>
</evidence>
<evidence type="ECO:0000256" key="14">
    <source>
        <dbReference type="PIRSR" id="PIRSR602403-1"/>
    </source>
</evidence>
<comment type="caution">
    <text evidence="16">The sequence shown here is derived from an EMBL/GenBank/DDBJ whole genome shotgun (WGS) entry which is preliminary data.</text>
</comment>
<keyword evidence="11 14" id="KW-0408">Iron</keyword>
<feature type="binding site" description="axial binding residue" evidence="14">
    <location>
        <position position="440"/>
    </location>
    <ligand>
        <name>heme</name>
        <dbReference type="ChEBI" id="CHEBI:30413"/>
    </ligand>
    <ligandPart>
        <name>Fe</name>
        <dbReference type="ChEBI" id="CHEBI:18248"/>
    </ligandPart>
</feature>
<keyword evidence="17" id="KW-1185">Reference proteome</keyword>
<evidence type="ECO:0000256" key="1">
    <source>
        <dbReference type="ARBA" id="ARBA00001971"/>
    </source>
</evidence>
<keyword evidence="10 15" id="KW-0560">Oxidoreductase</keyword>
<keyword evidence="7 14" id="KW-0479">Metal-binding</keyword>
<dbReference type="SUPFAM" id="SSF48264">
    <property type="entry name" value="Cytochrome P450"/>
    <property type="match status" value="1"/>
</dbReference>
<keyword evidence="12 15" id="KW-0503">Monooxygenase</keyword>
<keyword evidence="13" id="KW-0472">Membrane</keyword>
<evidence type="ECO:0000313" key="17">
    <source>
        <dbReference type="Proteomes" id="UP001075354"/>
    </source>
</evidence>
<comment type="cofactor">
    <cofactor evidence="1 14">
        <name>heme</name>
        <dbReference type="ChEBI" id="CHEBI:30413"/>
    </cofactor>
</comment>
<evidence type="ECO:0000313" key="16">
    <source>
        <dbReference type="EMBL" id="KAJ1519046.1"/>
    </source>
</evidence>
<dbReference type="InterPro" id="IPR017972">
    <property type="entry name" value="Cyt_P450_CS"/>
</dbReference>
<sequence length="498" mass="56769">MAVVSLLLAGLAALLGSLWVYISWNFNYWSKRGVPSANALSLFGDRGGGLPFGKPFWTNLSPIYRKYKPLGHRYAGFFQARRPVLVVLDPELAKTVLTKEFSSFQGRGQPFDEEGDPRWKNLRSKLSPVFTSGKLKLMFPLMRDVSDRLDARLRELRDAEGAGGEVEMRDLLFRYATDVIGSVAFGIKCDSLAGAEDEFYDMSREVFNRNLLFILRFFLASVHPAFVKLLPFKSVFSKATSFFITLMRETVQFRTRNKVNRDDLVKLMMQLRETDLGETDRLNHVEFNETTMAGTAFLFFIAGLDAVANTVGFALHHLALEPHWQQRVAEEVRACKARHGGAITYEAVRDMELVDRVIQETLRLYSPGVIITREPDHAFKDSDIVIDNTAMVWIPVYEMMHDPEYFPDPERFDPDRFTEEAKRQRHSYVYLPFGEGPRFCIAERFATLELKLCLAGLIDKQVFSVGRKTEPVPALDPSKFAPSPKNGFWLKAQDRTTA</sequence>
<evidence type="ECO:0000256" key="8">
    <source>
        <dbReference type="ARBA" id="ARBA00022824"/>
    </source>
</evidence>
<proteinExistence type="inferred from homology"/>
<dbReference type="Proteomes" id="UP001075354">
    <property type="component" value="Unassembled WGS sequence"/>
</dbReference>
<dbReference type="GO" id="GO:0005789">
    <property type="term" value="C:endoplasmic reticulum membrane"/>
    <property type="evidence" value="ECO:0007669"/>
    <property type="project" value="UniProtKB-SubCell"/>
</dbReference>
<dbReference type="FunFam" id="1.10.630.10:FF:000042">
    <property type="entry name" value="Cytochrome P450"/>
    <property type="match status" value="1"/>
</dbReference>
<dbReference type="Gene3D" id="1.10.630.10">
    <property type="entry name" value="Cytochrome P450"/>
    <property type="match status" value="1"/>
</dbReference>
<dbReference type="InterPro" id="IPR050476">
    <property type="entry name" value="Insect_CytP450_Detox"/>
</dbReference>
<evidence type="ECO:0000256" key="3">
    <source>
        <dbReference type="ARBA" id="ARBA00004174"/>
    </source>
</evidence>
<comment type="function">
    <text evidence="2">May be involved in the metabolism of insect hormones and in the breakdown of synthetic insecticides.</text>
</comment>
<dbReference type="Pfam" id="PF00067">
    <property type="entry name" value="p450"/>
    <property type="match status" value="1"/>
</dbReference>
<dbReference type="InterPro" id="IPR001128">
    <property type="entry name" value="Cyt_P450"/>
</dbReference>